<dbReference type="InterPro" id="IPR014710">
    <property type="entry name" value="RmlC-like_jellyroll"/>
</dbReference>
<dbReference type="AlphaFoldDB" id="A0A060I194"/>
<proteinExistence type="predicted"/>
<dbReference type="CDD" id="cd02210">
    <property type="entry name" value="cupin_BLR2406-like"/>
    <property type="match status" value="1"/>
</dbReference>
<dbReference type="RefSeq" id="WP_038686592.1">
    <property type="nucleotide sequence ID" value="NZ_CP006986.1"/>
</dbReference>
<sequence length="144" mass="15322">MKNEAAQPKNPSAVTAKVISGGDSHIAKQGSVYRSGVSAESVGSTMLWLGTISLPAGRRTSAHRHEGHETALLMTAGQEIEIWSGPELERRETVRPGDYLFIPAGVPHVAVNRSVEDAEFLGARNDPAANESVILMPELDGIVP</sequence>
<evidence type="ECO:0000259" key="1">
    <source>
        <dbReference type="Pfam" id="PF07883"/>
    </source>
</evidence>
<dbReference type="PIRSF" id="PIRSF037087">
    <property type="entry name" value="UCP037087"/>
    <property type="match status" value="1"/>
</dbReference>
<dbReference type="KEGG" id="rei:IE4771_CH00494"/>
<organism evidence="2 3">
    <name type="scientific">Rhizobium etli bv. mimosae str. IE4771</name>
    <dbReference type="NCBI Taxonomy" id="1432050"/>
    <lineage>
        <taxon>Bacteria</taxon>
        <taxon>Pseudomonadati</taxon>
        <taxon>Pseudomonadota</taxon>
        <taxon>Alphaproteobacteria</taxon>
        <taxon>Hyphomicrobiales</taxon>
        <taxon>Rhizobiaceae</taxon>
        <taxon>Rhizobium/Agrobacterium group</taxon>
        <taxon>Rhizobium</taxon>
    </lineage>
</organism>
<evidence type="ECO:0000313" key="2">
    <source>
        <dbReference type="EMBL" id="AIC25655.1"/>
    </source>
</evidence>
<dbReference type="Gene3D" id="2.60.120.10">
    <property type="entry name" value="Jelly Rolls"/>
    <property type="match status" value="1"/>
</dbReference>
<dbReference type="InterPro" id="IPR017102">
    <property type="entry name" value="UCP037087"/>
</dbReference>
<name>A0A060I194_RHIET</name>
<dbReference type="InterPro" id="IPR013096">
    <property type="entry name" value="Cupin_2"/>
</dbReference>
<dbReference type="HOGENOM" id="CLU_090057_0_0_5"/>
<dbReference type="EMBL" id="CP006986">
    <property type="protein sequence ID" value="AIC25655.1"/>
    <property type="molecule type" value="Genomic_DNA"/>
</dbReference>
<dbReference type="Pfam" id="PF07883">
    <property type="entry name" value="Cupin_2"/>
    <property type="match status" value="1"/>
</dbReference>
<dbReference type="Proteomes" id="UP000027180">
    <property type="component" value="Chromosome"/>
</dbReference>
<feature type="domain" description="Cupin type-2" evidence="1">
    <location>
        <begin position="52"/>
        <end position="121"/>
    </location>
</feature>
<gene>
    <name evidence="2" type="ORF">IE4771_CH00494</name>
</gene>
<reference evidence="2 3" key="1">
    <citation type="submission" date="2013-12" db="EMBL/GenBank/DDBJ databases">
        <title>Complete genome sequence of Rhizobium etli bv. mimosae IE4771.</title>
        <authorList>
            <person name="Bustos P."/>
            <person name="Santamaria R.I."/>
            <person name="Lozano L."/>
            <person name="Ormeno-Orrillo E."/>
            <person name="Rogel M.A."/>
            <person name="Romero D."/>
            <person name="Cevallos M.A."/>
            <person name="Martinez-Romero E."/>
            <person name="Gonzalez V."/>
        </authorList>
    </citation>
    <scope>NUCLEOTIDE SEQUENCE [LARGE SCALE GENOMIC DNA]</scope>
    <source>
        <strain evidence="2 3">IE4771</strain>
    </source>
</reference>
<accession>A0A060I194</accession>
<protein>
    <submittedName>
        <fullName evidence="2">Cupin 2 domain-containing protein</fullName>
    </submittedName>
</protein>
<dbReference type="SUPFAM" id="SSF51182">
    <property type="entry name" value="RmlC-like cupins"/>
    <property type="match status" value="1"/>
</dbReference>
<dbReference type="InterPro" id="IPR011051">
    <property type="entry name" value="RmlC_Cupin_sf"/>
</dbReference>
<evidence type="ECO:0000313" key="3">
    <source>
        <dbReference type="Proteomes" id="UP000027180"/>
    </source>
</evidence>
<dbReference type="OrthoDB" id="9798709at2"/>